<dbReference type="Gene3D" id="3.80.10.10">
    <property type="entry name" value="Ribonuclease Inhibitor"/>
    <property type="match status" value="2"/>
</dbReference>
<organism evidence="4">
    <name type="scientific">Dendroctonus ponderosae</name>
    <name type="common">Mountain pine beetle</name>
    <dbReference type="NCBI Taxonomy" id="77166"/>
    <lineage>
        <taxon>Eukaryota</taxon>
        <taxon>Metazoa</taxon>
        <taxon>Ecdysozoa</taxon>
        <taxon>Arthropoda</taxon>
        <taxon>Hexapoda</taxon>
        <taxon>Insecta</taxon>
        <taxon>Pterygota</taxon>
        <taxon>Neoptera</taxon>
        <taxon>Endopterygota</taxon>
        <taxon>Coleoptera</taxon>
        <taxon>Polyphaga</taxon>
        <taxon>Cucujiformia</taxon>
        <taxon>Curculionidae</taxon>
        <taxon>Scolytinae</taxon>
        <taxon>Dendroctonus</taxon>
    </lineage>
</organism>
<keyword evidence="6" id="KW-1185">Reference proteome</keyword>
<dbReference type="Proteomes" id="UP000019118">
    <property type="component" value="Unassembled WGS sequence"/>
</dbReference>
<evidence type="ECO:0000256" key="2">
    <source>
        <dbReference type="ARBA" id="ARBA00022737"/>
    </source>
</evidence>
<evidence type="ECO:0000256" key="3">
    <source>
        <dbReference type="SAM" id="SignalP"/>
    </source>
</evidence>
<dbReference type="PANTHER" id="PTHR24367">
    <property type="entry name" value="LEUCINE-RICH REPEAT-CONTAINING PROTEIN"/>
    <property type="match status" value="1"/>
</dbReference>
<dbReference type="EnsemblMetazoa" id="XM_019898398.1">
    <property type="protein sequence ID" value="XP_019753957.1"/>
    <property type="gene ID" value="LOC109533147"/>
</dbReference>
<dbReference type="HOGENOM" id="CLU_761339_0_0_1"/>
<evidence type="ECO:0008006" key="7">
    <source>
        <dbReference type="Google" id="ProtNLM"/>
    </source>
</evidence>
<dbReference type="OrthoDB" id="676979at2759"/>
<dbReference type="Pfam" id="PF13855">
    <property type="entry name" value="LRR_8"/>
    <property type="match status" value="1"/>
</dbReference>
<feature type="non-terminal residue" evidence="4">
    <location>
        <position position="1"/>
    </location>
</feature>
<proteinExistence type="predicted"/>
<dbReference type="InterPro" id="IPR003591">
    <property type="entry name" value="Leu-rich_rpt_typical-subtyp"/>
</dbReference>
<dbReference type="PROSITE" id="PS51450">
    <property type="entry name" value="LRR"/>
    <property type="match status" value="1"/>
</dbReference>
<evidence type="ECO:0000313" key="5">
    <source>
        <dbReference type="EnsemblMetazoa" id="XP_019753957.1"/>
    </source>
</evidence>
<dbReference type="InterPro" id="IPR001611">
    <property type="entry name" value="Leu-rich_rpt"/>
</dbReference>
<dbReference type="AlphaFoldDB" id="N6TKD5"/>
<accession>N6TKD5</accession>
<dbReference type="InterPro" id="IPR026906">
    <property type="entry name" value="LRR_5"/>
</dbReference>
<keyword evidence="1" id="KW-0433">Leucine-rich repeat</keyword>
<gene>
    <name evidence="5" type="primary">109533147</name>
    <name evidence="4" type="ORF">YQE_02702</name>
</gene>
<sequence>MKTRLVLLLSVCSIVSASDESCQCFSDLPVKFKKFSKHYEGTVLLNGCINDRSLDNVDATKIQIGCNDFAELEANFISDMEELLELVVGPCNLTKVQTSAFNRLPSLKTVVLSDNQLAAWPGGVFENVPNLQQIFLDSNKLRVVDEDAFTNLPHLKTVKLNNNKVQNLSRNWFSNSTSLTTLLLSHNRIEELPVGMFLELSKLNWLDFSWNRISVLHPTTFEGVASTVLHLNLEGNRIKQLSRSMVPSTFTSELSLNFNLLNYLPNSFFMQLRVRRLYLQGNPFTCPCEDQINKQMSALGIWRRRSFSASAKCNTKVLPTCAAVSTNRCIEAVDSVATQRFNDYIRRLGFRDTMDWAVTCQLTS</sequence>
<keyword evidence="2" id="KW-0677">Repeat</keyword>
<name>N6TKD5_DENPD</name>
<dbReference type="PANTHER" id="PTHR24367:SF318">
    <property type="entry name" value="LEUCINE-RICH GLIOMA-INACTIVATED PROTEIN 1-LIKE"/>
    <property type="match status" value="1"/>
</dbReference>
<evidence type="ECO:0000256" key="1">
    <source>
        <dbReference type="ARBA" id="ARBA00022614"/>
    </source>
</evidence>
<dbReference type="InterPro" id="IPR032675">
    <property type="entry name" value="LRR_dom_sf"/>
</dbReference>
<dbReference type="Pfam" id="PF13306">
    <property type="entry name" value="LRR_5"/>
    <property type="match status" value="1"/>
</dbReference>
<dbReference type="OMA" id="ICEDRTR"/>
<reference evidence="5" key="2">
    <citation type="submission" date="2024-08" db="UniProtKB">
        <authorList>
            <consortium name="EnsemblMetazoa"/>
        </authorList>
    </citation>
    <scope>IDENTIFICATION</scope>
</reference>
<dbReference type="KEGG" id="dpa:109533147"/>
<keyword evidence="3" id="KW-0732">Signal</keyword>
<dbReference type="EMBL" id="KB740314">
    <property type="protein sequence ID" value="ENN80914.1"/>
    <property type="molecule type" value="Genomic_DNA"/>
</dbReference>
<evidence type="ECO:0000313" key="4">
    <source>
        <dbReference type="EMBL" id="ENN80914.1"/>
    </source>
</evidence>
<reference evidence="4 6" key="1">
    <citation type="journal article" date="2013" name="Genome Biol.">
        <title>Draft genome of the mountain pine beetle, Dendroctonus ponderosae Hopkins, a major forest pest.</title>
        <authorList>
            <person name="Keeling C.I."/>
            <person name="Yuen M.M."/>
            <person name="Liao N.Y."/>
            <person name="Docking T.R."/>
            <person name="Chan S.K."/>
            <person name="Taylor G.A."/>
            <person name="Palmquist D.L."/>
            <person name="Jackman S.D."/>
            <person name="Nguyen A."/>
            <person name="Li M."/>
            <person name="Henderson H."/>
            <person name="Janes J.K."/>
            <person name="Zhao Y."/>
            <person name="Pandoh P."/>
            <person name="Moore R."/>
            <person name="Sperling F.A."/>
            <person name="Huber D.P."/>
            <person name="Birol I."/>
            <person name="Jones S.J."/>
            <person name="Bohlmann J."/>
        </authorList>
    </citation>
    <scope>NUCLEOTIDE SEQUENCE</scope>
</reference>
<dbReference type="SUPFAM" id="SSF52058">
    <property type="entry name" value="L domain-like"/>
    <property type="match status" value="1"/>
</dbReference>
<protein>
    <recommendedName>
        <fullName evidence="7">LRRCT domain-containing protein</fullName>
    </recommendedName>
</protein>
<feature type="signal peptide" evidence="3">
    <location>
        <begin position="1"/>
        <end position="17"/>
    </location>
</feature>
<dbReference type="SMART" id="SM00369">
    <property type="entry name" value="LRR_TYP"/>
    <property type="match status" value="5"/>
</dbReference>
<evidence type="ECO:0000313" key="6">
    <source>
        <dbReference type="Proteomes" id="UP000019118"/>
    </source>
</evidence>
<dbReference type="InterPro" id="IPR051295">
    <property type="entry name" value="LGI_related"/>
</dbReference>
<feature type="chain" id="PRO_5010971799" description="LRRCT domain-containing protein" evidence="3">
    <location>
        <begin position="18"/>
        <end position="364"/>
    </location>
</feature>